<evidence type="ECO:0000313" key="2">
    <source>
        <dbReference type="Proteomes" id="UP000231632"/>
    </source>
</evidence>
<dbReference type="EMBL" id="BDFD01000019">
    <property type="protein sequence ID" value="GAV21015.1"/>
    <property type="molecule type" value="Genomic_DNA"/>
</dbReference>
<comment type="caution">
    <text evidence="1">The sequence shown here is derived from an EMBL/GenBank/DDBJ whole genome shotgun (WGS) entry which is preliminary data.</text>
</comment>
<dbReference type="STRING" id="1921010.MMIC_P1994"/>
<dbReference type="PANTHER" id="PTHR30087:SF1">
    <property type="entry name" value="HYPOTHETICAL CYTOSOLIC PROTEIN"/>
    <property type="match status" value="1"/>
</dbReference>
<accession>A0A1L8CQ12</accession>
<organism evidence="1 2">
    <name type="scientific">Mariprofundus micogutta</name>
    <dbReference type="NCBI Taxonomy" id="1921010"/>
    <lineage>
        <taxon>Bacteria</taxon>
        <taxon>Pseudomonadati</taxon>
        <taxon>Pseudomonadota</taxon>
        <taxon>Candidatius Mariprofundia</taxon>
        <taxon>Mariprofundales</taxon>
        <taxon>Mariprofundaceae</taxon>
        <taxon>Mariprofundus</taxon>
    </lineage>
</organism>
<proteinExistence type="predicted"/>
<protein>
    <submittedName>
        <fullName evidence="1">Uncharacterized protein</fullName>
    </submittedName>
</protein>
<dbReference type="PANTHER" id="PTHR30087">
    <property type="entry name" value="INNER MEMBRANE PROTEIN"/>
    <property type="match status" value="1"/>
</dbReference>
<dbReference type="RefSeq" id="WP_072660319.1">
    <property type="nucleotide sequence ID" value="NZ_BDFD01000019.1"/>
</dbReference>
<dbReference type="AlphaFoldDB" id="A0A1L8CQ12"/>
<sequence>MQKILVSACLLGEKVRYDGEACRQGGVLEQWQREGRIVSLCPEVAGGLPIPRPPAEVRGGNAEAVLRGQQHVERENGDDVSDAFIDGAEAALALCIRHKIQIAILKEGSPSCGVNRVNDGTFAKKKIRGMGVTARLLQRHGIAVFSELQTALALQALTGLEDRMQAE</sequence>
<dbReference type="Proteomes" id="UP000231632">
    <property type="component" value="Unassembled WGS sequence"/>
</dbReference>
<keyword evidence="2" id="KW-1185">Reference proteome</keyword>
<dbReference type="InterPro" id="IPR007553">
    <property type="entry name" value="2-thiour_desulf"/>
</dbReference>
<name>A0A1L8CQ12_9PROT</name>
<reference evidence="1 2" key="1">
    <citation type="journal article" date="2017" name="Arch. Microbiol.">
        <title>Mariprofundus micogutta sp. nov., a novel iron-oxidizing zetaproteobacterium isolated from a deep-sea hydrothermal field at the Bayonnaise knoll of the Izu-Ogasawara arc, and a description of Mariprofundales ord. nov. and Zetaproteobacteria classis nov.</title>
        <authorList>
            <person name="Makita H."/>
            <person name="Tanaka E."/>
            <person name="Mitsunobu S."/>
            <person name="Miyazaki M."/>
            <person name="Nunoura T."/>
            <person name="Uematsu K."/>
            <person name="Takaki Y."/>
            <person name="Nishi S."/>
            <person name="Shimamura S."/>
            <person name="Takai K."/>
        </authorList>
    </citation>
    <scope>NUCLEOTIDE SEQUENCE [LARGE SCALE GENOMIC DNA]</scope>
    <source>
        <strain evidence="1 2">ET2</strain>
    </source>
</reference>
<dbReference type="Pfam" id="PF04463">
    <property type="entry name" value="2-thiour_desulf"/>
    <property type="match status" value="1"/>
</dbReference>
<evidence type="ECO:0000313" key="1">
    <source>
        <dbReference type="EMBL" id="GAV21015.1"/>
    </source>
</evidence>
<gene>
    <name evidence="1" type="ORF">MMIC_P1994</name>
</gene>